<accession>A0A8T0SZ69</accession>
<comment type="caution">
    <text evidence="1">The sequence shown here is derived from an EMBL/GenBank/DDBJ whole genome shotgun (WGS) entry which is preliminary data.</text>
</comment>
<dbReference type="AlphaFoldDB" id="A0A8T0SZ69"/>
<evidence type="ECO:0000313" key="2">
    <source>
        <dbReference type="Proteomes" id="UP000823388"/>
    </source>
</evidence>
<reference evidence="1" key="1">
    <citation type="submission" date="2020-05" db="EMBL/GenBank/DDBJ databases">
        <title>WGS assembly of Panicum virgatum.</title>
        <authorList>
            <person name="Lovell J.T."/>
            <person name="Jenkins J."/>
            <person name="Shu S."/>
            <person name="Juenger T.E."/>
            <person name="Schmutz J."/>
        </authorList>
    </citation>
    <scope>NUCLEOTIDE SEQUENCE</scope>
    <source>
        <strain evidence="1">AP13</strain>
    </source>
</reference>
<dbReference type="EMBL" id="CM029045">
    <property type="protein sequence ID" value="KAG2601426.1"/>
    <property type="molecule type" value="Genomic_DNA"/>
</dbReference>
<evidence type="ECO:0000313" key="1">
    <source>
        <dbReference type="EMBL" id="KAG2601426.1"/>
    </source>
</evidence>
<gene>
    <name evidence="1" type="ORF">PVAP13_5KG590507</name>
</gene>
<proteinExistence type="predicted"/>
<organism evidence="1 2">
    <name type="scientific">Panicum virgatum</name>
    <name type="common">Blackwell switchgrass</name>
    <dbReference type="NCBI Taxonomy" id="38727"/>
    <lineage>
        <taxon>Eukaryota</taxon>
        <taxon>Viridiplantae</taxon>
        <taxon>Streptophyta</taxon>
        <taxon>Embryophyta</taxon>
        <taxon>Tracheophyta</taxon>
        <taxon>Spermatophyta</taxon>
        <taxon>Magnoliopsida</taxon>
        <taxon>Liliopsida</taxon>
        <taxon>Poales</taxon>
        <taxon>Poaceae</taxon>
        <taxon>PACMAD clade</taxon>
        <taxon>Panicoideae</taxon>
        <taxon>Panicodae</taxon>
        <taxon>Paniceae</taxon>
        <taxon>Panicinae</taxon>
        <taxon>Panicum</taxon>
        <taxon>Panicum sect. Hiantes</taxon>
    </lineage>
</organism>
<sequence>MRAGDGVRDTGASTSAAGVLLRLLALSDAPCPVSASKSPESNFLLPFVLMLCDEIDT</sequence>
<dbReference type="Proteomes" id="UP000823388">
    <property type="component" value="Chromosome 5K"/>
</dbReference>
<keyword evidence="2" id="KW-1185">Reference proteome</keyword>
<protein>
    <submittedName>
        <fullName evidence="1">Uncharacterized protein</fullName>
    </submittedName>
</protein>
<name>A0A8T0SZ69_PANVG</name>